<evidence type="ECO:0000313" key="4">
    <source>
        <dbReference type="Proteomes" id="UP000242715"/>
    </source>
</evidence>
<evidence type="ECO:0000256" key="2">
    <source>
        <dbReference type="PIRNR" id="PIRNR027081"/>
    </source>
</evidence>
<dbReference type="Pfam" id="PF01868">
    <property type="entry name" value="RNase_P-MRP_p29"/>
    <property type="match status" value="1"/>
</dbReference>
<dbReference type="SMART" id="SM00538">
    <property type="entry name" value="POP4"/>
    <property type="match status" value="1"/>
</dbReference>
<dbReference type="InterPro" id="IPR023534">
    <property type="entry name" value="Rof/RNase_P-like"/>
</dbReference>
<sequence>MSNCDYVSVFVDSRKRTLEALERTIHTYQYSTYGNFSLFGRAISQDNEDGPEYAQLSVTVDENLLTNNGELSAERGGSIPGTLHGILQKGDAAVKYMQGSRNMKIDNWILLDNYVQGRALSSSSQTRALRIHSKRYKKHMSMKQHKKHGSLDLPQEFHQFDIFKPMHFPTFLSSSFFALFFSDGFYVKTNLSRKNELAQCHADLHGAFILVVEDKLTYFTGIGGIMIRETAEAFGIVTEENKFRVVPKKGSVFAFQVDCWKVIMHGDKLDYRKVGL</sequence>
<dbReference type="GO" id="GO:0006364">
    <property type="term" value="P:rRNA processing"/>
    <property type="evidence" value="ECO:0007669"/>
    <property type="project" value="TreeGrafter"/>
</dbReference>
<dbReference type="PANTHER" id="PTHR13348:SF0">
    <property type="entry name" value="RIBONUCLEASE P PROTEIN SUBUNIT P29"/>
    <property type="match status" value="1"/>
</dbReference>
<dbReference type="InterPro" id="IPR016848">
    <property type="entry name" value="RNase_P/MRP_Rpp29-subunit"/>
</dbReference>
<comment type="similarity">
    <text evidence="1">Belongs to the eukaryotic/archaeal RNase P protein component 1 family.</text>
</comment>
<dbReference type="InterPro" id="IPR002730">
    <property type="entry name" value="Rpp29/RNP1"/>
</dbReference>
<evidence type="ECO:0000256" key="1">
    <source>
        <dbReference type="ARBA" id="ARBA00006181"/>
    </source>
</evidence>
<dbReference type="EMBL" id="DF973223">
    <property type="protein sequence ID" value="GAU21006.1"/>
    <property type="molecule type" value="Genomic_DNA"/>
</dbReference>
<dbReference type="Proteomes" id="UP000242715">
    <property type="component" value="Unassembled WGS sequence"/>
</dbReference>
<comment type="subunit">
    <text evidence="2">Component of nuclear RNase P and RNase MRP.</text>
</comment>
<comment type="function">
    <text evidence="2">Component of ribonuclease P, a ribonucleoprotein complex that generates mature tRNA molecules by cleaving their 5'-ends.</text>
</comment>
<dbReference type="OrthoDB" id="124041at2759"/>
<keyword evidence="2" id="KW-0819">tRNA processing</keyword>
<gene>
    <name evidence="3" type="ORF">TSUD_201550</name>
</gene>
<organism evidence="3 4">
    <name type="scientific">Trifolium subterraneum</name>
    <name type="common">Subterranean clover</name>
    <dbReference type="NCBI Taxonomy" id="3900"/>
    <lineage>
        <taxon>Eukaryota</taxon>
        <taxon>Viridiplantae</taxon>
        <taxon>Streptophyta</taxon>
        <taxon>Embryophyta</taxon>
        <taxon>Tracheophyta</taxon>
        <taxon>Spermatophyta</taxon>
        <taxon>Magnoliopsida</taxon>
        <taxon>eudicotyledons</taxon>
        <taxon>Gunneridae</taxon>
        <taxon>Pentapetalae</taxon>
        <taxon>rosids</taxon>
        <taxon>fabids</taxon>
        <taxon>Fabales</taxon>
        <taxon>Fabaceae</taxon>
        <taxon>Papilionoideae</taxon>
        <taxon>50 kb inversion clade</taxon>
        <taxon>NPAAA clade</taxon>
        <taxon>Hologalegina</taxon>
        <taxon>IRL clade</taxon>
        <taxon>Trifolieae</taxon>
        <taxon>Trifolium</taxon>
    </lineage>
</organism>
<dbReference type="GO" id="GO:0033204">
    <property type="term" value="F:ribonuclease P RNA binding"/>
    <property type="evidence" value="ECO:0007669"/>
    <property type="project" value="InterPro"/>
</dbReference>
<keyword evidence="2" id="KW-0539">Nucleus</keyword>
<dbReference type="Gene3D" id="2.30.30.210">
    <property type="entry name" value="Ribonuclease P/MRP, subunit p29"/>
    <property type="match status" value="1"/>
</dbReference>
<proteinExistence type="inferred from homology"/>
<dbReference type="SUPFAM" id="SSF101744">
    <property type="entry name" value="Rof/RNase P subunit-like"/>
    <property type="match status" value="1"/>
</dbReference>
<dbReference type="GO" id="GO:0005730">
    <property type="term" value="C:nucleolus"/>
    <property type="evidence" value="ECO:0007669"/>
    <property type="project" value="UniProtKB-SubCell"/>
</dbReference>
<protein>
    <recommendedName>
        <fullName evidence="2">Ribonuclease P protein subunit p29</fullName>
    </recommendedName>
</protein>
<dbReference type="GO" id="GO:0000172">
    <property type="term" value="C:ribonuclease MRP complex"/>
    <property type="evidence" value="ECO:0007669"/>
    <property type="project" value="InterPro"/>
</dbReference>
<dbReference type="GO" id="GO:0030677">
    <property type="term" value="C:ribonuclease P complex"/>
    <property type="evidence" value="ECO:0007669"/>
    <property type="project" value="UniProtKB-UniRule"/>
</dbReference>
<comment type="subcellular location">
    <subcellularLocation>
        <location evidence="2">Nucleus</location>
        <location evidence="2">Nucleolus</location>
    </subcellularLocation>
</comment>
<dbReference type="GO" id="GO:0001682">
    <property type="term" value="P:tRNA 5'-leader removal"/>
    <property type="evidence" value="ECO:0007669"/>
    <property type="project" value="InterPro"/>
</dbReference>
<evidence type="ECO:0000313" key="3">
    <source>
        <dbReference type="EMBL" id="GAU21006.1"/>
    </source>
</evidence>
<keyword evidence="4" id="KW-1185">Reference proteome</keyword>
<dbReference type="AlphaFoldDB" id="A0A2Z6LVG9"/>
<reference evidence="4" key="1">
    <citation type="journal article" date="2017" name="Front. Plant Sci.">
        <title>Climate Clever Clovers: New Paradigm to Reduce the Environmental Footprint of Ruminants by Breeding Low Methanogenic Forages Utilizing Haplotype Variation.</title>
        <authorList>
            <person name="Kaur P."/>
            <person name="Appels R."/>
            <person name="Bayer P.E."/>
            <person name="Keeble-Gagnere G."/>
            <person name="Wang J."/>
            <person name="Hirakawa H."/>
            <person name="Shirasawa K."/>
            <person name="Vercoe P."/>
            <person name="Stefanova K."/>
            <person name="Durmic Z."/>
            <person name="Nichols P."/>
            <person name="Revell C."/>
            <person name="Isobe S.N."/>
            <person name="Edwards D."/>
            <person name="Erskine W."/>
        </authorList>
    </citation>
    <scope>NUCLEOTIDE SEQUENCE [LARGE SCALE GENOMIC DNA]</scope>
    <source>
        <strain evidence="4">cv. Daliak</strain>
    </source>
</reference>
<dbReference type="PIRSF" id="PIRSF027081">
    <property type="entry name" value="RNase_P/MRP_p29_subunit"/>
    <property type="match status" value="1"/>
</dbReference>
<name>A0A2Z6LVG9_TRISU</name>
<dbReference type="InterPro" id="IPR036980">
    <property type="entry name" value="RNase_P/MRP_Rpp29_sf"/>
</dbReference>
<dbReference type="PANTHER" id="PTHR13348">
    <property type="entry name" value="RIBONUCLEASE P SUBUNIT P29"/>
    <property type="match status" value="1"/>
</dbReference>
<accession>A0A2Z6LVG9</accession>